<dbReference type="WBParaSite" id="Hba_13938">
    <property type="protein sequence ID" value="Hba_13938"/>
    <property type="gene ID" value="Hba_13938"/>
</dbReference>
<name>A0A1I7X926_HETBA</name>
<accession>A0A1I7X926</accession>
<dbReference type="Proteomes" id="UP000095283">
    <property type="component" value="Unplaced"/>
</dbReference>
<evidence type="ECO:0000313" key="1">
    <source>
        <dbReference type="Proteomes" id="UP000095283"/>
    </source>
</evidence>
<keyword evidence="1" id="KW-1185">Reference proteome</keyword>
<evidence type="ECO:0000313" key="2">
    <source>
        <dbReference type="WBParaSite" id="Hba_13938"/>
    </source>
</evidence>
<organism evidence="1 2">
    <name type="scientific">Heterorhabditis bacteriophora</name>
    <name type="common">Entomopathogenic nematode worm</name>
    <dbReference type="NCBI Taxonomy" id="37862"/>
    <lineage>
        <taxon>Eukaryota</taxon>
        <taxon>Metazoa</taxon>
        <taxon>Ecdysozoa</taxon>
        <taxon>Nematoda</taxon>
        <taxon>Chromadorea</taxon>
        <taxon>Rhabditida</taxon>
        <taxon>Rhabditina</taxon>
        <taxon>Rhabditomorpha</taxon>
        <taxon>Strongyloidea</taxon>
        <taxon>Heterorhabditidae</taxon>
        <taxon>Heterorhabditis</taxon>
    </lineage>
</organism>
<protein>
    <submittedName>
        <fullName evidence="2">Ovule protein</fullName>
    </submittedName>
</protein>
<proteinExistence type="predicted"/>
<reference evidence="2" key="1">
    <citation type="submission" date="2016-11" db="UniProtKB">
        <authorList>
            <consortium name="WormBaseParasite"/>
        </authorList>
    </citation>
    <scope>IDENTIFICATION</scope>
</reference>
<sequence>MIFARSLYNHDEWKSCVMYTSIYKVIERANNTQSCCGLRVVTQGTWRNKKVLIGNKEEGTSLKMQ</sequence>
<dbReference type="AlphaFoldDB" id="A0A1I7X926"/>